<evidence type="ECO:0000313" key="4">
    <source>
        <dbReference type="EMBL" id="CAB4187715.1"/>
    </source>
</evidence>
<organism evidence="3">
    <name type="scientific">uncultured Caudovirales phage</name>
    <dbReference type="NCBI Taxonomy" id="2100421"/>
    <lineage>
        <taxon>Viruses</taxon>
        <taxon>Duplodnaviria</taxon>
        <taxon>Heunggongvirae</taxon>
        <taxon>Uroviricota</taxon>
        <taxon>Caudoviricetes</taxon>
        <taxon>Peduoviridae</taxon>
        <taxon>Maltschvirus</taxon>
        <taxon>Maltschvirus maltsch</taxon>
    </lineage>
</organism>
<protein>
    <submittedName>
        <fullName evidence="3">Uncharacterized protein</fullName>
    </submittedName>
</protein>
<gene>
    <name evidence="3" type="ORF">UFOVP1003_37</name>
    <name evidence="4" type="ORF">UFOVP1153_53</name>
    <name evidence="1" type="ORF">UFOVP493_53</name>
    <name evidence="2" type="ORF">UFOVP829_21</name>
</gene>
<evidence type="ECO:0000313" key="1">
    <source>
        <dbReference type="EMBL" id="CAB4146871.1"/>
    </source>
</evidence>
<accession>A0A6J5Q5T1</accession>
<name>A0A6J5Q5T1_9CAUD</name>
<proteinExistence type="predicted"/>
<evidence type="ECO:0000313" key="3">
    <source>
        <dbReference type="EMBL" id="CAB4177716.1"/>
    </source>
</evidence>
<dbReference type="EMBL" id="LR796764">
    <property type="protein sequence ID" value="CAB4164275.1"/>
    <property type="molecule type" value="Genomic_DNA"/>
</dbReference>
<evidence type="ECO:0000313" key="2">
    <source>
        <dbReference type="EMBL" id="CAB4164275.1"/>
    </source>
</evidence>
<dbReference type="EMBL" id="LR796951">
    <property type="protein sequence ID" value="CAB4177716.1"/>
    <property type="molecule type" value="Genomic_DNA"/>
</dbReference>
<dbReference type="EMBL" id="LR797104">
    <property type="protein sequence ID" value="CAB4187715.1"/>
    <property type="molecule type" value="Genomic_DNA"/>
</dbReference>
<sequence>MSFPTSAFAIVMDFAKGGRPWSVEVFEAILDMAKWCYRLVGGAPQGVELEAVGGDPVAALELLRTQAEGDSPAQFTPAVAAFVLQWLVGIILEKLKDKLGV</sequence>
<dbReference type="EMBL" id="LR796473">
    <property type="protein sequence ID" value="CAB4146871.1"/>
    <property type="molecule type" value="Genomic_DNA"/>
</dbReference>
<reference evidence="3" key="1">
    <citation type="submission" date="2020-05" db="EMBL/GenBank/DDBJ databases">
        <authorList>
            <person name="Chiriac C."/>
            <person name="Salcher M."/>
            <person name="Ghai R."/>
            <person name="Kavagutti S V."/>
        </authorList>
    </citation>
    <scope>NUCLEOTIDE SEQUENCE</scope>
</reference>